<evidence type="ECO:0000259" key="1">
    <source>
        <dbReference type="Pfam" id="PF01841"/>
    </source>
</evidence>
<gene>
    <name evidence="2" type="ORF">S06H3_15309</name>
</gene>
<dbReference type="PANTHER" id="PTHR38339:SF1">
    <property type="entry name" value="TRANSGLUTAMINASE-LIKE DOMAIN-CONTAINING PROTEIN"/>
    <property type="match status" value="1"/>
</dbReference>
<sequence>MNVDYSFELVPDHTKIARNKDLKLWLPIPREWDSQKAVKIISVQPSPHAEYEDPEYGNKILFWDFGIGPVKESYEVNIKYRLEIFEVYCQIEPEQIGSFDKESEKYQLYTRSTKTTNITPELRELAQTAIGNEKNAYLQAKLIYEFVRKKMRHKAVRRQRGSGVENILDFPITDPKTGEQYYEGACGQQSVFFVALCRAVGIPARGV</sequence>
<dbReference type="AlphaFoldDB" id="X1M3F3"/>
<dbReference type="Gene3D" id="3.10.620.30">
    <property type="match status" value="1"/>
</dbReference>
<dbReference type="EMBL" id="BARV01007527">
    <property type="protein sequence ID" value="GAI09190.1"/>
    <property type="molecule type" value="Genomic_DNA"/>
</dbReference>
<dbReference type="InterPro" id="IPR002931">
    <property type="entry name" value="Transglutaminase-like"/>
</dbReference>
<dbReference type="SUPFAM" id="SSF54001">
    <property type="entry name" value="Cysteine proteinases"/>
    <property type="match status" value="1"/>
</dbReference>
<dbReference type="PANTHER" id="PTHR38339">
    <property type="entry name" value="TRANSGLUTAMINASE DOMAIN PROTEIN"/>
    <property type="match status" value="1"/>
</dbReference>
<comment type="caution">
    <text evidence="2">The sequence shown here is derived from an EMBL/GenBank/DDBJ whole genome shotgun (WGS) entry which is preliminary data.</text>
</comment>
<protein>
    <recommendedName>
        <fullName evidence="1">Transglutaminase-like domain-containing protein</fullName>
    </recommendedName>
</protein>
<dbReference type="Pfam" id="PF01841">
    <property type="entry name" value="Transglut_core"/>
    <property type="match status" value="1"/>
</dbReference>
<feature type="domain" description="Transglutaminase-like" evidence="1">
    <location>
        <begin position="124"/>
        <end position="206"/>
    </location>
</feature>
<feature type="non-terminal residue" evidence="2">
    <location>
        <position position="207"/>
    </location>
</feature>
<reference evidence="2" key="1">
    <citation type="journal article" date="2014" name="Front. Microbiol.">
        <title>High frequency of phylogenetically diverse reductive dehalogenase-homologous genes in deep subseafloor sedimentary metagenomes.</title>
        <authorList>
            <person name="Kawai M."/>
            <person name="Futagami T."/>
            <person name="Toyoda A."/>
            <person name="Takaki Y."/>
            <person name="Nishi S."/>
            <person name="Hori S."/>
            <person name="Arai W."/>
            <person name="Tsubouchi T."/>
            <person name="Morono Y."/>
            <person name="Uchiyama I."/>
            <person name="Ito T."/>
            <person name="Fujiyama A."/>
            <person name="Inagaki F."/>
            <person name="Takami H."/>
        </authorList>
    </citation>
    <scope>NUCLEOTIDE SEQUENCE</scope>
    <source>
        <strain evidence="2">Expedition CK06-06</strain>
    </source>
</reference>
<name>X1M3F3_9ZZZZ</name>
<organism evidence="2">
    <name type="scientific">marine sediment metagenome</name>
    <dbReference type="NCBI Taxonomy" id="412755"/>
    <lineage>
        <taxon>unclassified sequences</taxon>
        <taxon>metagenomes</taxon>
        <taxon>ecological metagenomes</taxon>
    </lineage>
</organism>
<accession>X1M3F3</accession>
<evidence type="ECO:0000313" key="2">
    <source>
        <dbReference type="EMBL" id="GAI09190.1"/>
    </source>
</evidence>
<dbReference type="InterPro" id="IPR038765">
    <property type="entry name" value="Papain-like_cys_pep_sf"/>
</dbReference>
<proteinExistence type="predicted"/>